<sequence length="76" mass="7806">MDTVPAPECLRGSPSGERPFPIPLAPRPLPALKGFTMSPGPSDAVQDSASKTSLPGVFTAVEGSEAQSLRSTAQLV</sequence>
<comment type="caution">
    <text evidence="2">The sequence shown here is derived from an EMBL/GenBank/DDBJ whole genome shotgun (WGS) entry which is preliminary data.</text>
</comment>
<feature type="compositionally biased region" description="Pro residues" evidence="1">
    <location>
        <begin position="20"/>
        <end position="29"/>
    </location>
</feature>
<dbReference type="EMBL" id="JBHMFI010000023">
    <property type="protein sequence ID" value="MFB9075593.1"/>
    <property type="molecule type" value="Genomic_DNA"/>
</dbReference>
<protein>
    <submittedName>
        <fullName evidence="2">Uncharacterized protein</fullName>
    </submittedName>
</protein>
<feature type="region of interest" description="Disordered" evidence="1">
    <location>
        <begin position="1"/>
        <end position="50"/>
    </location>
</feature>
<organism evidence="2 3">
    <name type="scientific">Citricoccus parietis</name>
    <dbReference type="NCBI Taxonomy" id="592307"/>
    <lineage>
        <taxon>Bacteria</taxon>
        <taxon>Bacillati</taxon>
        <taxon>Actinomycetota</taxon>
        <taxon>Actinomycetes</taxon>
        <taxon>Micrococcales</taxon>
        <taxon>Micrococcaceae</taxon>
        <taxon>Citricoccus</taxon>
    </lineage>
</organism>
<keyword evidence="3" id="KW-1185">Reference proteome</keyword>
<evidence type="ECO:0000313" key="3">
    <source>
        <dbReference type="Proteomes" id="UP001589575"/>
    </source>
</evidence>
<evidence type="ECO:0000256" key="1">
    <source>
        <dbReference type="SAM" id="MobiDB-lite"/>
    </source>
</evidence>
<gene>
    <name evidence="2" type="ORF">ACFFX0_32295</name>
</gene>
<reference evidence="2 3" key="1">
    <citation type="submission" date="2024-09" db="EMBL/GenBank/DDBJ databases">
        <authorList>
            <person name="Sun Q."/>
            <person name="Mori K."/>
        </authorList>
    </citation>
    <scope>NUCLEOTIDE SEQUENCE [LARGE SCALE GENOMIC DNA]</scope>
    <source>
        <strain evidence="2 3">CCM 7609</strain>
    </source>
</reference>
<proteinExistence type="predicted"/>
<evidence type="ECO:0000313" key="2">
    <source>
        <dbReference type="EMBL" id="MFB9075593.1"/>
    </source>
</evidence>
<name>A0ABV5G9H4_9MICC</name>
<accession>A0ABV5G9H4</accession>
<dbReference type="Proteomes" id="UP001589575">
    <property type="component" value="Unassembled WGS sequence"/>
</dbReference>